<proteinExistence type="predicted"/>
<dbReference type="RefSeq" id="WP_138085635.1">
    <property type="nucleotide sequence ID" value="NZ_VAUV01000005.1"/>
</dbReference>
<protein>
    <submittedName>
        <fullName evidence="1">Uncharacterized protein</fullName>
    </submittedName>
</protein>
<reference evidence="1 2" key="1">
    <citation type="submission" date="2019-05" db="EMBL/GenBank/DDBJ databases">
        <title>Verrucobacter flavum gen. nov., sp. nov. a new member of the family Verrucomicrobiaceae.</title>
        <authorList>
            <person name="Szuroczki S."/>
            <person name="Abbaszade G."/>
            <person name="Szabo A."/>
            <person name="Felfoldi T."/>
            <person name="Schumann P."/>
            <person name="Boka K."/>
            <person name="Keki Z."/>
            <person name="Toumi M."/>
            <person name="Toth E."/>
        </authorList>
    </citation>
    <scope>NUCLEOTIDE SEQUENCE [LARGE SCALE GENOMIC DNA]</scope>
    <source>
        <strain evidence="1 2">MG-N-17</strain>
    </source>
</reference>
<evidence type="ECO:0000313" key="2">
    <source>
        <dbReference type="Proteomes" id="UP000306196"/>
    </source>
</evidence>
<comment type="caution">
    <text evidence="1">The sequence shown here is derived from an EMBL/GenBank/DDBJ whole genome shotgun (WGS) entry which is preliminary data.</text>
</comment>
<keyword evidence="2" id="KW-1185">Reference proteome</keyword>
<dbReference type="Proteomes" id="UP000306196">
    <property type="component" value="Unassembled WGS sequence"/>
</dbReference>
<sequence length="94" mass="10288">MPEYKKPSVDQLKKALEIAEKIKVLETQLAEILGSSAPVAKVASAVQESAPKVKKVKAPKAVKGVKKKRELSPEAREKIAAAQRARWAKTKKTK</sequence>
<gene>
    <name evidence="1" type="ORF">FEM03_07805</name>
</gene>
<evidence type="ECO:0000313" key="1">
    <source>
        <dbReference type="EMBL" id="TLD71422.1"/>
    </source>
</evidence>
<accession>A0A5R8KGK2</accession>
<organism evidence="1 2">
    <name type="scientific">Phragmitibacter flavus</name>
    <dbReference type="NCBI Taxonomy" id="2576071"/>
    <lineage>
        <taxon>Bacteria</taxon>
        <taxon>Pseudomonadati</taxon>
        <taxon>Verrucomicrobiota</taxon>
        <taxon>Verrucomicrobiia</taxon>
        <taxon>Verrucomicrobiales</taxon>
        <taxon>Verrucomicrobiaceae</taxon>
        <taxon>Phragmitibacter</taxon>
    </lineage>
</organism>
<dbReference type="AlphaFoldDB" id="A0A5R8KGK2"/>
<name>A0A5R8KGK2_9BACT</name>
<dbReference type="EMBL" id="VAUV01000005">
    <property type="protein sequence ID" value="TLD71422.1"/>
    <property type="molecule type" value="Genomic_DNA"/>
</dbReference>
<dbReference type="OrthoDB" id="198949at2"/>